<dbReference type="EMBL" id="JBHSDH010000013">
    <property type="protein sequence ID" value="MFC4292622.1"/>
    <property type="molecule type" value="Genomic_DNA"/>
</dbReference>
<evidence type="ECO:0000313" key="2">
    <source>
        <dbReference type="EMBL" id="MFC4292622.1"/>
    </source>
</evidence>
<organism evidence="2 3">
    <name type="scientific">Sphingorhabdus arenilitoris</name>
    <dbReference type="NCBI Taxonomy" id="1490041"/>
    <lineage>
        <taxon>Bacteria</taxon>
        <taxon>Pseudomonadati</taxon>
        <taxon>Pseudomonadota</taxon>
        <taxon>Alphaproteobacteria</taxon>
        <taxon>Sphingomonadales</taxon>
        <taxon>Sphingomonadaceae</taxon>
        <taxon>Sphingorhabdus</taxon>
    </lineage>
</organism>
<sequence length="158" mass="16960">MRFVNQWLSMGSILPALLTSALAAICFSFDLYFGSLAVESVDGSQNGFAQTIITALIGVIPALLFGCLCLWPFCAVILTLEEWAHNRIPAIRSWPSWILAGISIGALSMFGFAWLLGLGTGWKGAIMLNGAMFGLFCALAARCFKIDKLHVGDGAARI</sequence>
<gene>
    <name evidence="2" type="ORF">ACFOWX_09385</name>
</gene>
<feature type="transmembrane region" description="Helical" evidence="1">
    <location>
        <begin position="94"/>
        <end position="116"/>
    </location>
</feature>
<feature type="transmembrane region" description="Helical" evidence="1">
    <location>
        <begin position="122"/>
        <end position="141"/>
    </location>
</feature>
<comment type="caution">
    <text evidence="2">The sequence shown here is derived from an EMBL/GenBank/DDBJ whole genome shotgun (WGS) entry which is preliminary data.</text>
</comment>
<accession>A0ABV8RGQ1</accession>
<keyword evidence="3" id="KW-1185">Reference proteome</keyword>
<keyword evidence="1" id="KW-0472">Membrane</keyword>
<evidence type="ECO:0000313" key="3">
    <source>
        <dbReference type="Proteomes" id="UP001595887"/>
    </source>
</evidence>
<reference evidence="3" key="1">
    <citation type="journal article" date="2019" name="Int. J. Syst. Evol. Microbiol.">
        <title>The Global Catalogue of Microorganisms (GCM) 10K type strain sequencing project: providing services to taxonomists for standard genome sequencing and annotation.</title>
        <authorList>
            <consortium name="The Broad Institute Genomics Platform"/>
            <consortium name="The Broad Institute Genome Sequencing Center for Infectious Disease"/>
            <person name="Wu L."/>
            <person name="Ma J."/>
        </authorList>
    </citation>
    <scope>NUCLEOTIDE SEQUENCE [LARGE SCALE GENOMIC DNA]</scope>
    <source>
        <strain evidence="3">CECT 8531</strain>
    </source>
</reference>
<protein>
    <submittedName>
        <fullName evidence="2">Uncharacterized protein</fullName>
    </submittedName>
</protein>
<name>A0ABV8RGQ1_9SPHN</name>
<dbReference type="RefSeq" id="WP_381423468.1">
    <property type="nucleotide sequence ID" value="NZ_JBHSDH010000013.1"/>
</dbReference>
<dbReference type="Proteomes" id="UP001595887">
    <property type="component" value="Unassembled WGS sequence"/>
</dbReference>
<evidence type="ECO:0000256" key="1">
    <source>
        <dbReference type="SAM" id="Phobius"/>
    </source>
</evidence>
<proteinExistence type="predicted"/>
<keyword evidence="1" id="KW-1133">Transmembrane helix</keyword>
<feature type="transmembrane region" description="Helical" evidence="1">
    <location>
        <begin position="47"/>
        <end position="73"/>
    </location>
</feature>
<keyword evidence="1" id="KW-0812">Transmembrane</keyword>